<proteinExistence type="inferred from homology"/>
<name>A0A9D3QLP7_MEGAT</name>
<dbReference type="InterPro" id="IPR018039">
    <property type="entry name" value="IF_conserved"/>
</dbReference>
<dbReference type="PRINTS" id="PR01248">
    <property type="entry name" value="TYPE1KERATIN"/>
</dbReference>
<dbReference type="PROSITE" id="PS51842">
    <property type="entry name" value="IF_ROD_2"/>
    <property type="match status" value="1"/>
</dbReference>
<comment type="caution">
    <text evidence="6">The sequence shown here is derived from an EMBL/GenBank/DDBJ whole genome shotgun (WGS) entry which is preliminary data.</text>
</comment>
<gene>
    <name evidence="6" type="ORF">MATL_G00014470</name>
</gene>
<evidence type="ECO:0000313" key="6">
    <source>
        <dbReference type="EMBL" id="KAG7492442.1"/>
    </source>
</evidence>
<dbReference type="Gene3D" id="1.20.5.170">
    <property type="match status" value="1"/>
</dbReference>
<dbReference type="Gene3D" id="1.20.5.1160">
    <property type="entry name" value="Vasodilator-stimulated phosphoprotein"/>
    <property type="match status" value="1"/>
</dbReference>
<feature type="coiled-coil region" evidence="4">
    <location>
        <begin position="217"/>
        <end position="328"/>
    </location>
</feature>
<keyword evidence="2 4" id="KW-0175">Coiled coil</keyword>
<reference evidence="6" key="1">
    <citation type="submission" date="2021-01" db="EMBL/GenBank/DDBJ databases">
        <authorList>
            <person name="Zahm M."/>
            <person name="Roques C."/>
            <person name="Cabau C."/>
            <person name="Klopp C."/>
            <person name="Donnadieu C."/>
            <person name="Jouanno E."/>
            <person name="Lampietro C."/>
            <person name="Louis A."/>
            <person name="Herpin A."/>
            <person name="Echchiki A."/>
            <person name="Berthelot C."/>
            <person name="Parey E."/>
            <person name="Roest-Crollius H."/>
            <person name="Braasch I."/>
            <person name="Postlethwait J."/>
            <person name="Bobe J."/>
            <person name="Montfort J."/>
            <person name="Bouchez O."/>
            <person name="Begum T."/>
            <person name="Mejri S."/>
            <person name="Adams A."/>
            <person name="Chen W.-J."/>
            <person name="Guiguen Y."/>
        </authorList>
    </citation>
    <scope>NUCLEOTIDE SEQUENCE</scope>
    <source>
        <strain evidence="6">YG-15Mar2019-1</strain>
        <tissue evidence="6">Brain</tissue>
    </source>
</reference>
<dbReference type="InterPro" id="IPR002957">
    <property type="entry name" value="Keratin_I"/>
</dbReference>
<dbReference type="InterPro" id="IPR052857">
    <property type="entry name" value="IF_Keratin-like"/>
</dbReference>
<comment type="similarity">
    <text evidence="3">Belongs to the intermediate filament family.</text>
</comment>
<dbReference type="Proteomes" id="UP001046870">
    <property type="component" value="Chromosome 1"/>
</dbReference>
<dbReference type="SMART" id="SM01391">
    <property type="entry name" value="Filament"/>
    <property type="match status" value="1"/>
</dbReference>
<dbReference type="PROSITE" id="PS00226">
    <property type="entry name" value="IF_ROD_1"/>
    <property type="match status" value="1"/>
</dbReference>
<accession>A0A9D3QLP7</accession>
<dbReference type="PANTHER" id="PTHR47082">
    <property type="entry name" value="KERATIN-LIKE PROTEIN KRT222"/>
    <property type="match status" value="1"/>
</dbReference>
<protein>
    <recommendedName>
        <fullName evidence="5">IF rod domain-containing protein</fullName>
    </recommendedName>
</protein>
<dbReference type="GO" id="GO:0005198">
    <property type="term" value="F:structural molecule activity"/>
    <property type="evidence" value="ECO:0007669"/>
    <property type="project" value="InterPro"/>
</dbReference>
<dbReference type="Pfam" id="PF00038">
    <property type="entry name" value="Filament"/>
    <property type="match status" value="1"/>
</dbReference>
<evidence type="ECO:0000256" key="1">
    <source>
        <dbReference type="ARBA" id="ARBA00022754"/>
    </source>
</evidence>
<evidence type="ECO:0000256" key="2">
    <source>
        <dbReference type="ARBA" id="ARBA00023054"/>
    </source>
</evidence>
<dbReference type="OrthoDB" id="8861979at2759"/>
<evidence type="ECO:0000259" key="5">
    <source>
        <dbReference type="PROSITE" id="PS51842"/>
    </source>
</evidence>
<feature type="domain" description="IF rod" evidence="5">
    <location>
        <begin position="12"/>
        <end position="329"/>
    </location>
</feature>
<dbReference type="EMBL" id="JAFDVH010000001">
    <property type="protein sequence ID" value="KAG7492442.1"/>
    <property type="molecule type" value="Genomic_DNA"/>
</dbReference>
<evidence type="ECO:0000256" key="4">
    <source>
        <dbReference type="SAM" id="Coils"/>
    </source>
</evidence>
<evidence type="ECO:0000313" key="7">
    <source>
        <dbReference type="Proteomes" id="UP001046870"/>
    </source>
</evidence>
<evidence type="ECO:0000256" key="3">
    <source>
        <dbReference type="RuleBase" id="RU000685"/>
    </source>
</evidence>
<keyword evidence="7" id="KW-1185">Reference proteome</keyword>
<sequence>MLPSSGLPGLDPQVTLRGLNTRLENFLEQVNRLQEANTQLEQQIAERVHRNTLQPRDWTLQERTVEELRTEVRRLLMENAQLALQTDKIQSEAAHLQARCEAEKRQRQLLEREVVQLRGVRSRAEHQAVQLEAELQRNIEELEQIRQEHQQAVQALQHSAGQCDVVLMPVTEGEDGREMELSQLLEQIRTLYDGLITDSHPGPGPPEGALTQEVAAQAQANQDVEALRAARAELTEARKQWHSLQVEIESLHALEKGLESSLQYTQRQYESQLQDMSREIRGLEAELCQVRSGLENQRQRHHELLNTKVRLEHEIATYRQLLEREESRICGHNGPVLDVKLGPPDMKLKEQVVTNHCGDPVLPKPLTELCTAENNLTKSPPPLRRQKSLVILTEPESTMDGTMATVKTQEILQGNVVRESAEAHGTVETKKIDVVIKQWEGSFFKGNPKLRKKSVSLRFDLHMAAADEGCLQTQQDSLPDVEVRLVMKRSRSISTIAQ</sequence>
<dbReference type="GO" id="GO:0005882">
    <property type="term" value="C:intermediate filament"/>
    <property type="evidence" value="ECO:0007669"/>
    <property type="project" value="UniProtKB-KW"/>
</dbReference>
<dbReference type="PANTHER" id="PTHR47082:SF1">
    <property type="entry name" value="KERATIN-LIKE PROTEIN KRT222"/>
    <property type="match status" value="1"/>
</dbReference>
<dbReference type="InterPro" id="IPR039008">
    <property type="entry name" value="IF_rod_dom"/>
</dbReference>
<keyword evidence="1 3" id="KW-0403">Intermediate filament</keyword>
<dbReference type="SUPFAM" id="SSF64593">
    <property type="entry name" value="Intermediate filament protein, coiled coil region"/>
    <property type="match status" value="1"/>
</dbReference>
<feature type="coiled-coil region" evidence="4">
    <location>
        <begin position="16"/>
        <end position="159"/>
    </location>
</feature>
<dbReference type="AlphaFoldDB" id="A0A9D3QLP7"/>
<organism evidence="6 7">
    <name type="scientific">Megalops atlanticus</name>
    <name type="common">Tarpon</name>
    <name type="synonym">Clupea gigantea</name>
    <dbReference type="NCBI Taxonomy" id="7932"/>
    <lineage>
        <taxon>Eukaryota</taxon>
        <taxon>Metazoa</taxon>
        <taxon>Chordata</taxon>
        <taxon>Craniata</taxon>
        <taxon>Vertebrata</taxon>
        <taxon>Euteleostomi</taxon>
        <taxon>Actinopterygii</taxon>
        <taxon>Neopterygii</taxon>
        <taxon>Teleostei</taxon>
        <taxon>Elopiformes</taxon>
        <taxon>Megalopidae</taxon>
        <taxon>Megalops</taxon>
    </lineage>
</organism>